<dbReference type="PANTHER" id="PTHR16537">
    <property type="entry name" value="SJOEGREN SYNDROME/SCLERODERMA AUTOANTIGEN 1"/>
    <property type="match status" value="1"/>
</dbReference>
<evidence type="ECO:0000256" key="2">
    <source>
        <dbReference type="SAM" id="MobiDB-lite"/>
    </source>
</evidence>
<feature type="region of interest" description="Disordered" evidence="2">
    <location>
        <begin position="147"/>
        <end position="172"/>
    </location>
</feature>
<dbReference type="AlphaFoldDB" id="A0AAD2FWQ7"/>
<keyword evidence="1" id="KW-0175">Coiled coil</keyword>
<sequence>MLVEINNSVIPQQQQSVLGEDRLEDLLSEKLMEGFELDETPCPHCSTPLVKMNRNPYGFDIKHLKAPVLIPNRNPEKPFEPMDDVPVCVSCNAHVVTNEHEVNILTTGRPNAEQRDPSPKSTDAPVIDLTAVLSGDEADMTQLPYSVRRDDDPERNINRNIRNSSTPTVGSYDEGRVRELNLLEKLERKRNEQERYEQRMAKNPIQVETLPEDFPEMIEEVEGRDDVEQSVRSHTPSVRDMMFKREQQQQLEEEYRATLRKRREEETILMEETKRIIAIEEEYTVGSVRTTDVMQRDLLMDQHRNRLTAKAQLDEDVLKLEQMRLVEEMEYRRMTEERRAEDEADMITHLEEEAAAKKKAAEEAQERAKQALDEVKKTRKDLIAQTIAIAEAEVVAEAEECLKREIEEYKEPTLLPTASDVEAEHWETLRFEGRTVMTRRVMAGWTILAEFCRGTECENCPLIVKHGKKECCVCGGCGDGTDAAYARGSSMDSQEEEAGPEHFILQRQVATPSYVSSAQSVASNPVFMQSMRTDFEARRQAVSEEMNKKMTEGWTILDSSCPACVMPLMTDEKGLQDVCVFCDMHGVPMNERNASCLSSQPIFMPPVQSITTPTSRYTADPPANVPSYDESEAEMTISIPKNFDFNDQSAIINLINQATRKNQRVCSDPMPGKQSHVSNDEIIDLSSYPSLDEQDERSDMIAMMYMESSYGAKYQSGKGPIDMDELIDSVEIYVKTNFGPALEDMTPDIARAVWKKIRSLPASHVAEAYTIRTPRSEGPPKPESRPGTPRRSRPNTPKDGDVFDFNEPADDFSISDKSTKKLEEILSKIEHCKEALRDEAISVEEQMEAANLIEHLSKAALAVQGFEADDDDA</sequence>
<feature type="region of interest" description="Disordered" evidence="2">
    <location>
        <begin position="768"/>
        <end position="810"/>
    </location>
</feature>
<dbReference type="InterPro" id="IPR009563">
    <property type="entry name" value="SSSCA1"/>
</dbReference>
<dbReference type="EMBL" id="CAKOGP040001881">
    <property type="protein sequence ID" value="CAJ1955213.1"/>
    <property type="molecule type" value="Genomic_DNA"/>
</dbReference>
<feature type="coiled-coil region" evidence="1">
    <location>
        <begin position="347"/>
        <end position="385"/>
    </location>
</feature>
<protein>
    <submittedName>
        <fullName evidence="3">Uncharacterized protein</fullName>
    </submittedName>
</protein>
<reference evidence="3" key="1">
    <citation type="submission" date="2023-08" db="EMBL/GenBank/DDBJ databases">
        <authorList>
            <person name="Audoor S."/>
            <person name="Bilcke G."/>
        </authorList>
    </citation>
    <scope>NUCLEOTIDE SEQUENCE</scope>
</reference>
<feature type="coiled-coil region" evidence="1">
    <location>
        <begin position="241"/>
        <end position="268"/>
    </location>
</feature>
<organism evidence="3 4">
    <name type="scientific">Cylindrotheca closterium</name>
    <dbReference type="NCBI Taxonomy" id="2856"/>
    <lineage>
        <taxon>Eukaryota</taxon>
        <taxon>Sar</taxon>
        <taxon>Stramenopiles</taxon>
        <taxon>Ochrophyta</taxon>
        <taxon>Bacillariophyta</taxon>
        <taxon>Bacillariophyceae</taxon>
        <taxon>Bacillariophycidae</taxon>
        <taxon>Bacillariales</taxon>
        <taxon>Bacillariaceae</taxon>
        <taxon>Cylindrotheca</taxon>
    </lineage>
</organism>
<comment type="caution">
    <text evidence="3">The sequence shown here is derived from an EMBL/GenBank/DDBJ whole genome shotgun (WGS) entry which is preliminary data.</text>
</comment>
<keyword evidence="4" id="KW-1185">Reference proteome</keyword>
<dbReference type="Proteomes" id="UP001295423">
    <property type="component" value="Unassembled WGS sequence"/>
</dbReference>
<dbReference type="InterPro" id="IPR051888">
    <property type="entry name" value="UPF0148_domain"/>
</dbReference>
<evidence type="ECO:0000313" key="4">
    <source>
        <dbReference type="Proteomes" id="UP001295423"/>
    </source>
</evidence>
<evidence type="ECO:0000313" key="3">
    <source>
        <dbReference type="EMBL" id="CAJ1955213.1"/>
    </source>
</evidence>
<dbReference type="Pfam" id="PF06677">
    <property type="entry name" value="Auto_anti-p27"/>
    <property type="match status" value="1"/>
</dbReference>
<accession>A0AAD2FWQ7</accession>
<proteinExistence type="predicted"/>
<feature type="compositionally biased region" description="Basic and acidic residues" evidence="2">
    <location>
        <begin position="774"/>
        <end position="784"/>
    </location>
</feature>
<gene>
    <name evidence="3" type="ORF">CYCCA115_LOCUS15640</name>
</gene>
<name>A0AAD2FWQ7_9STRA</name>
<evidence type="ECO:0000256" key="1">
    <source>
        <dbReference type="SAM" id="Coils"/>
    </source>
</evidence>
<feature type="compositionally biased region" description="Basic and acidic residues" evidence="2">
    <location>
        <begin position="147"/>
        <end position="157"/>
    </location>
</feature>
<dbReference type="PANTHER" id="PTHR16537:SF1">
    <property type="entry name" value="PROTEIN ZNRD2"/>
    <property type="match status" value="1"/>
</dbReference>